<dbReference type="InterPro" id="IPR011650">
    <property type="entry name" value="Peptidase_M20_dimer"/>
</dbReference>
<protein>
    <submittedName>
        <fullName evidence="6">M20/M25/M40 family metallo-hydrolase</fullName>
    </submittedName>
</protein>
<dbReference type="PROSITE" id="PS00758">
    <property type="entry name" value="ARGE_DAPE_CPG2_1"/>
    <property type="match status" value="1"/>
</dbReference>
<name>A0ABW1Z440_9BACT</name>
<keyword evidence="3" id="KW-0378">Hydrolase</keyword>
<dbReference type="Pfam" id="PF07687">
    <property type="entry name" value="M20_dimer"/>
    <property type="match status" value="1"/>
</dbReference>
<accession>A0ABW1Z440</accession>
<evidence type="ECO:0000256" key="3">
    <source>
        <dbReference type="ARBA" id="ARBA00022801"/>
    </source>
</evidence>
<dbReference type="InterPro" id="IPR036264">
    <property type="entry name" value="Bact_exopeptidase_dim_dom"/>
</dbReference>
<comment type="cofactor">
    <cofactor evidence="1">
        <name>Zn(2+)</name>
        <dbReference type="ChEBI" id="CHEBI:29105"/>
    </cofactor>
</comment>
<dbReference type="SUPFAM" id="SSF53187">
    <property type="entry name" value="Zn-dependent exopeptidases"/>
    <property type="match status" value="1"/>
</dbReference>
<dbReference type="InterPro" id="IPR050072">
    <property type="entry name" value="Peptidase_M20A"/>
</dbReference>
<keyword evidence="4" id="KW-0862">Zinc</keyword>
<evidence type="ECO:0000259" key="5">
    <source>
        <dbReference type="Pfam" id="PF07687"/>
    </source>
</evidence>
<keyword evidence="2" id="KW-0479">Metal-binding</keyword>
<gene>
    <name evidence="6" type="ORF">ACFQBQ_01675</name>
</gene>
<dbReference type="InterPro" id="IPR002933">
    <property type="entry name" value="Peptidase_M20"/>
</dbReference>
<dbReference type="Gene3D" id="3.30.70.360">
    <property type="match status" value="1"/>
</dbReference>
<dbReference type="EMBL" id="JBHSWI010000001">
    <property type="protein sequence ID" value="MFC6644320.1"/>
    <property type="molecule type" value="Genomic_DNA"/>
</dbReference>
<dbReference type="InterPro" id="IPR001261">
    <property type="entry name" value="ArgE/DapE_CS"/>
</dbReference>
<feature type="domain" description="Peptidase M20 dimerisation" evidence="5">
    <location>
        <begin position="198"/>
        <end position="290"/>
    </location>
</feature>
<evidence type="ECO:0000256" key="2">
    <source>
        <dbReference type="ARBA" id="ARBA00022723"/>
    </source>
</evidence>
<reference evidence="7" key="1">
    <citation type="journal article" date="2019" name="Int. J. Syst. Evol. Microbiol.">
        <title>The Global Catalogue of Microorganisms (GCM) 10K type strain sequencing project: providing services to taxonomists for standard genome sequencing and annotation.</title>
        <authorList>
            <consortium name="The Broad Institute Genomics Platform"/>
            <consortium name="The Broad Institute Genome Sequencing Center for Infectious Disease"/>
            <person name="Wu L."/>
            <person name="Ma J."/>
        </authorList>
    </citation>
    <scope>NUCLEOTIDE SEQUENCE [LARGE SCALE GENOMIC DNA]</scope>
    <source>
        <strain evidence="7">CGMCC 1.16026</strain>
    </source>
</reference>
<organism evidence="6 7">
    <name type="scientific">Granulicella cerasi</name>
    <dbReference type="NCBI Taxonomy" id="741063"/>
    <lineage>
        <taxon>Bacteria</taxon>
        <taxon>Pseudomonadati</taxon>
        <taxon>Acidobacteriota</taxon>
        <taxon>Terriglobia</taxon>
        <taxon>Terriglobales</taxon>
        <taxon>Acidobacteriaceae</taxon>
        <taxon>Granulicella</taxon>
    </lineage>
</organism>
<evidence type="ECO:0000256" key="1">
    <source>
        <dbReference type="ARBA" id="ARBA00001947"/>
    </source>
</evidence>
<keyword evidence="7" id="KW-1185">Reference proteome</keyword>
<evidence type="ECO:0000256" key="4">
    <source>
        <dbReference type="ARBA" id="ARBA00022833"/>
    </source>
</evidence>
<proteinExistence type="predicted"/>
<dbReference type="PANTHER" id="PTHR43808">
    <property type="entry name" value="ACETYLORNITHINE DEACETYLASE"/>
    <property type="match status" value="1"/>
</dbReference>
<dbReference type="Proteomes" id="UP001596391">
    <property type="component" value="Unassembled WGS sequence"/>
</dbReference>
<dbReference type="PANTHER" id="PTHR43808:SF17">
    <property type="entry name" value="PEPTIDASE M20"/>
    <property type="match status" value="1"/>
</dbReference>
<comment type="caution">
    <text evidence="6">The sequence shown here is derived from an EMBL/GenBank/DDBJ whole genome shotgun (WGS) entry which is preliminary data.</text>
</comment>
<sequence>MTNSAANRRITTLAGQRAVHAAFGWLHLHEPQVRRWQRELVAIPAPTFHEQARAAWFADRFRDLGLADVHVDEAGNALAELPGASEQCVLLSAHLDTVFDADTPIVPTEEEDGTLHAPGATDNAAGLAALLALAAALKHSQIQPAATILFAANVGEEGHGDLRGMRHLFGPSPYAPRIRSAIALEGAGTSTVIDRALGSRRLRISLTGPGGHSWADSHRPNPIVALAELIVELQRLSLPATPRTTLNIGTILGGSTVNSIPAEASADLDLRSASAHELNRLEMSVLKHLSGVIARWPDLSISAERIGDRPAGELAANSALATSLRAVDRHLSLQPDSRLGSTDANLPLSVGIPALAIGAGGQGGGIHTTGEWFTPANRTLALRRILLLLLDTCALVGAAE</sequence>
<evidence type="ECO:0000313" key="7">
    <source>
        <dbReference type="Proteomes" id="UP001596391"/>
    </source>
</evidence>
<dbReference type="Gene3D" id="3.40.630.10">
    <property type="entry name" value="Zn peptidases"/>
    <property type="match status" value="1"/>
</dbReference>
<dbReference type="SUPFAM" id="SSF55031">
    <property type="entry name" value="Bacterial exopeptidase dimerisation domain"/>
    <property type="match status" value="1"/>
</dbReference>
<dbReference type="RefSeq" id="WP_263372255.1">
    <property type="nucleotide sequence ID" value="NZ_JAGSYD010000004.1"/>
</dbReference>
<dbReference type="Pfam" id="PF01546">
    <property type="entry name" value="Peptidase_M20"/>
    <property type="match status" value="1"/>
</dbReference>
<evidence type="ECO:0000313" key="6">
    <source>
        <dbReference type="EMBL" id="MFC6644320.1"/>
    </source>
</evidence>